<evidence type="ECO:0000256" key="3">
    <source>
        <dbReference type="ARBA" id="ARBA00022801"/>
    </source>
</evidence>
<reference evidence="10 11" key="1">
    <citation type="submission" date="2017-02" db="EMBL/GenBank/DDBJ databases">
        <authorList>
            <person name="Peterson S.W."/>
        </authorList>
    </citation>
    <scope>NUCLEOTIDE SEQUENCE [LARGE SCALE GENOMIC DNA]</scope>
    <source>
        <strain evidence="10 11">42ea</strain>
    </source>
</reference>
<dbReference type="AlphaFoldDB" id="A0A1R4K688"/>
<dbReference type="PROSITE" id="PS00136">
    <property type="entry name" value="SUBTILASE_ASP"/>
    <property type="match status" value="1"/>
</dbReference>
<dbReference type="Proteomes" id="UP000195611">
    <property type="component" value="Unassembled WGS sequence"/>
</dbReference>
<keyword evidence="8" id="KW-0472">Membrane</keyword>
<feature type="transmembrane region" description="Helical" evidence="8">
    <location>
        <begin position="711"/>
        <end position="729"/>
    </location>
</feature>
<feature type="region of interest" description="Disordered" evidence="7">
    <location>
        <begin position="381"/>
        <end position="474"/>
    </location>
</feature>
<evidence type="ECO:0000313" key="11">
    <source>
        <dbReference type="Proteomes" id="UP000195611"/>
    </source>
</evidence>
<dbReference type="RefSeq" id="WP_087059182.1">
    <property type="nucleotide sequence ID" value="NZ_FUKW01000114.1"/>
</dbReference>
<keyword evidence="8" id="KW-1133">Transmembrane helix</keyword>
<evidence type="ECO:0000256" key="1">
    <source>
        <dbReference type="ARBA" id="ARBA00011073"/>
    </source>
</evidence>
<dbReference type="PANTHER" id="PTHR43806">
    <property type="entry name" value="PEPTIDASE S8"/>
    <property type="match status" value="1"/>
</dbReference>
<feature type="active site" description="Charge relay system" evidence="5">
    <location>
        <position position="139"/>
    </location>
</feature>
<evidence type="ECO:0000256" key="4">
    <source>
        <dbReference type="ARBA" id="ARBA00022825"/>
    </source>
</evidence>
<evidence type="ECO:0000259" key="9">
    <source>
        <dbReference type="Pfam" id="PF00082"/>
    </source>
</evidence>
<feature type="active site" description="Charge relay system" evidence="5">
    <location>
        <position position="175"/>
    </location>
</feature>
<keyword evidence="3 5" id="KW-0378">Hydrolase</keyword>
<dbReference type="Pfam" id="PF00082">
    <property type="entry name" value="Peptidase_S8"/>
    <property type="match status" value="1"/>
</dbReference>
<accession>A0A1R4K688</accession>
<comment type="similarity">
    <text evidence="1 5 6">Belongs to the peptidase S8 family.</text>
</comment>
<dbReference type="InterPro" id="IPR023827">
    <property type="entry name" value="Peptidase_S8_Asp-AS"/>
</dbReference>
<feature type="active site" description="Charge relay system" evidence="5">
    <location>
        <position position="329"/>
    </location>
</feature>
<gene>
    <name evidence="10" type="ORF">FM115_08300</name>
</gene>
<dbReference type="InterPro" id="IPR050131">
    <property type="entry name" value="Peptidase_S8_subtilisin-like"/>
</dbReference>
<feature type="compositionally biased region" description="Acidic residues" evidence="7">
    <location>
        <begin position="424"/>
        <end position="440"/>
    </location>
</feature>
<feature type="region of interest" description="Disordered" evidence="7">
    <location>
        <begin position="657"/>
        <end position="710"/>
    </location>
</feature>
<feature type="compositionally biased region" description="Polar residues" evidence="7">
    <location>
        <begin position="699"/>
        <end position="708"/>
    </location>
</feature>
<dbReference type="InterPro" id="IPR015500">
    <property type="entry name" value="Peptidase_S8_subtilisin-rel"/>
</dbReference>
<keyword evidence="2 5" id="KW-0645">Protease</keyword>
<dbReference type="PROSITE" id="PS00138">
    <property type="entry name" value="SUBTILASE_SER"/>
    <property type="match status" value="1"/>
</dbReference>
<keyword evidence="8" id="KW-0812">Transmembrane</keyword>
<dbReference type="InterPro" id="IPR022398">
    <property type="entry name" value="Peptidase_S8_His-AS"/>
</dbReference>
<dbReference type="PRINTS" id="PR00723">
    <property type="entry name" value="SUBTILISIN"/>
</dbReference>
<evidence type="ECO:0000256" key="7">
    <source>
        <dbReference type="SAM" id="MobiDB-lite"/>
    </source>
</evidence>
<dbReference type="PROSITE" id="PS00137">
    <property type="entry name" value="SUBTILASE_HIS"/>
    <property type="match status" value="1"/>
</dbReference>
<evidence type="ECO:0000256" key="5">
    <source>
        <dbReference type="PROSITE-ProRule" id="PRU01240"/>
    </source>
</evidence>
<dbReference type="InterPro" id="IPR036852">
    <property type="entry name" value="Peptidase_S8/S53_dom_sf"/>
</dbReference>
<dbReference type="PANTHER" id="PTHR43806:SF11">
    <property type="entry name" value="CEREVISIN-RELATED"/>
    <property type="match status" value="1"/>
</dbReference>
<dbReference type="SUPFAM" id="SSF52743">
    <property type="entry name" value="Subtilisin-like"/>
    <property type="match status" value="1"/>
</dbReference>
<feature type="compositionally biased region" description="Acidic residues" evidence="7">
    <location>
        <begin position="400"/>
        <end position="412"/>
    </location>
</feature>
<dbReference type="EC" id="3.4.21.-" evidence="10"/>
<proteinExistence type="inferred from homology"/>
<dbReference type="PROSITE" id="PS51892">
    <property type="entry name" value="SUBTILASE"/>
    <property type="match status" value="1"/>
</dbReference>
<feature type="compositionally biased region" description="Low complexity" evidence="7">
    <location>
        <begin position="674"/>
        <end position="687"/>
    </location>
</feature>
<feature type="domain" description="Peptidase S8/S53" evidence="9">
    <location>
        <begin position="130"/>
        <end position="377"/>
    </location>
</feature>
<evidence type="ECO:0000256" key="8">
    <source>
        <dbReference type="SAM" id="Phobius"/>
    </source>
</evidence>
<keyword evidence="4 5" id="KW-0720">Serine protease</keyword>
<dbReference type="InterPro" id="IPR023828">
    <property type="entry name" value="Peptidase_S8_Ser-AS"/>
</dbReference>
<sequence length="735" mass="79872">MKKSLLKFGSLFLLSLLVIAFIIPSSTILAQAESSDEEMVDIIVRYNDTVPDEDTLDPSYKNVLTLSSLPIQTMSVPRSAVKKISSQKNVNQVSFDQEVTTSETSRTLSETDWNNNLVGSLDALDDNLTGNGVKVAIIDTGFYAHKDIKYAGGYSVFDEYPEYEPDPWTNDHDGHGTHVAGILAASKQSPARGIAPEVSLFGIKIYHKSEQDTTTGRLMKGIDWAIENDMDIINISSGFKTDNQSVSLTIDKAVKAGIMVIAANGNSETAKTPEFPAAYENVIGVSNINNEKKLAYDSIPAGLTGFSAPGRGIYGLSISGGYENRSGTSQATPHVSGVAALLMEKYPDASTSTIKDLMQRDALDLGEPGQDSQYGYGLARYVPEDNSQGSDDSQTGNSGDESEDPSETDNGSEEEKPASNTPDDNAENENNDEDSEIENPSEEKADKDDEPEGSAETENPADNPDSSDEQEVDVSEKAVWIRPDINEKSAVLTNEDLESVADNGVLAVSFDYAMDDIEQLALSEDQIREIRERNISLLIARPDIEWLIPANNFQKGSGTVRFTKTLTSDPDQKDLAKSELYQFELLANDQPVHDFKEEMTYRFFSDLAEVDKDMLYHWNTDSEKWAEIGKLYSNGALVGKISQTGILGVFSPSAFDGTAKEKDEEKETEDKEAITATDTNSDSNGSSDDQEQEAEATQAGVSESSDTPSPLIVGGVVVLLSFGGGFYYFGGKSKP</sequence>
<dbReference type="InterPro" id="IPR000209">
    <property type="entry name" value="Peptidase_S8/S53_dom"/>
</dbReference>
<organism evidence="10 11">
    <name type="scientific">Marinilactibacillus psychrotolerans 42ea</name>
    <dbReference type="NCBI Taxonomy" id="1255609"/>
    <lineage>
        <taxon>Bacteria</taxon>
        <taxon>Bacillati</taxon>
        <taxon>Bacillota</taxon>
        <taxon>Bacilli</taxon>
        <taxon>Lactobacillales</taxon>
        <taxon>Carnobacteriaceae</taxon>
        <taxon>Marinilactibacillus</taxon>
    </lineage>
</organism>
<dbReference type="EMBL" id="FUKW01000114">
    <property type="protein sequence ID" value="SJN39758.1"/>
    <property type="molecule type" value="Genomic_DNA"/>
</dbReference>
<feature type="compositionally biased region" description="Basic and acidic residues" evidence="7">
    <location>
        <begin position="658"/>
        <end position="673"/>
    </location>
</feature>
<dbReference type="GO" id="GO:0006508">
    <property type="term" value="P:proteolysis"/>
    <property type="evidence" value="ECO:0007669"/>
    <property type="project" value="UniProtKB-KW"/>
</dbReference>
<feature type="compositionally biased region" description="Polar residues" evidence="7">
    <location>
        <begin position="385"/>
        <end position="399"/>
    </location>
</feature>
<protein>
    <submittedName>
        <fullName evidence="10">Alkaline serine protease, subtilase family</fullName>
        <ecNumber evidence="10">3.4.21.-</ecNumber>
    </submittedName>
</protein>
<dbReference type="Gene3D" id="3.40.50.200">
    <property type="entry name" value="Peptidase S8/S53 domain"/>
    <property type="match status" value="1"/>
</dbReference>
<evidence type="ECO:0000256" key="6">
    <source>
        <dbReference type="RuleBase" id="RU003355"/>
    </source>
</evidence>
<dbReference type="GO" id="GO:0004252">
    <property type="term" value="F:serine-type endopeptidase activity"/>
    <property type="evidence" value="ECO:0007669"/>
    <property type="project" value="UniProtKB-UniRule"/>
</dbReference>
<evidence type="ECO:0000313" key="10">
    <source>
        <dbReference type="EMBL" id="SJN39758.1"/>
    </source>
</evidence>
<evidence type="ECO:0000256" key="2">
    <source>
        <dbReference type="ARBA" id="ARBA00022670"/>
    </source>
</evidence>
<name>A0A1R4K688_9LACT</name>